<dbReference type="EMBL" id="JRES01000195">
    <property type="protein sequence ID" value="KNC33421.1"/>
    <property type="molecule type" value="Genomic_DNA"/>
</dbReference>
<sequence length="175" mass="19371">MVDVAELPDTPEDEEDEVLDEEEETDEASELKRALVILPLVFSTGSTVTTSSVSKCELTLPLTLYADDAVEMISPYYCYCYDFVAAAADDVYCFHCPDSIDDNDDVDDAVVSVVDKYEADVEDVVLLLLLLLLEVEEKVVLEEEEFELLATPVRVADDAIEAVPFVVVVFSKKKG</sequence>
<protein>
    <submittedName>
        <fullName evidence="2">Uncharacterized protein</fullName>
    </submittedName>
</protein>
<dbReference type="Proteomes" id="UP000037069">
    <property type="component" value="Unassembled WGS sequence"/>
</dbReference>
<reference evidence="2 3" key="1">
    <citation type="journal article" date="2015" name="Nat. Commun.">
        <title>Lucilia cuprina genome unlocks parasitic fly biology to underpin future interventions.</title>
        <authorList>
            <person name="Anstead C.A."/>
            <person name="Korhonen P.K."/>
            <person name="Young N.D."/>
            <person name="Hall R.S."/>
            <person name="Jex A.R."/>
            <person name="Murali S.C."/>
            <person name="Hughes D.S."/>
            <person name="Lee S.F."/>
            <person name="Perry T."/>
            <person name="Stroehlein A.J."/>
            <person name="Ansell B.R."/>
            <person name="Breugelmans B."/>
            <person name="Hofmann A."/>
            <person name="Qu J."/>
            <person name="Dugan S."/>
            <person name="Lee S.L."/>
            <person name="Chao H."/>
            <person name="Dinh H."/>
            <person name="Han Y."/>
            <person name="Doddapaneni H.V."/>
            <person name="Worley K.C."/>
            <person name="Muzny D.M."/>
            <person name="Ioannidis P."/>
            <person name="Waterhouse R.M."/>
            <person name="Zdobnov E.M."/>
            <person name="James P.J."/>
            <person name="Bagnall N.H."/>
            <person name="Kotze A.C."/>
            <person name="Gibbs R.A."/>
            <person name="Richards S."/>
            <person name="Batterham P."/>
            <person name="Gasser R.B."/>
        </authorList>
    </citation>
    <scope>NUCLEOTIDE SEQUENCE [LARGE SCALE GENOMIC DNA]</scope>
    <source>
        <strain evidence="2 3">LS</strain>
        <tissue evidence="2">Full body</tissue>
    </source>
</reference>
<dbReference type="AlphaFoldDB" id="A0A0L0CMD0"/>
<proteinExistence type="predicted"/>
<name>A0A0L0CMD0_LUCCU</name>
<evidence type="ECO:0000313" key="2">
    <source>
        <dbReference type="EMBL" id="KNC33421.1"/>
    </source>
</evidence>
<feature type="region of interest" description="Disordered" evidence="1">
    <location>
        <begin position="1"/>
        <end position="25"/>
    </location>
</feature>
<evidence type="ECO:0000313" key="3">
    <source>
        <dbReference type="Proteomes" id="UP000037069"/>
    </source>
</evidence>
<comment type="caution">
    <text evidence="2">The sequence shown here is derived from an EMBL/GenBank/DDBJ whole genome shotgun (WGS) entry which is preliminary data.</text>
</comment>
<keyword evidence="3" id="KW-1185">Reference proteome</keyword>
<evidence type="ECO:0000256" key="1">
    <source>
        <dbReference type="SAM" id="MobiDB-lite"/>
    </source>
</evidence>
<gene>
    <name evidence="2" type="ORF">FF38_09865</name>
</gene>
<organism evidence="2 3">
    <name type="scientific">Lucilia cuprina</name>
    <name type="common">Green bottle fly</name>
    <name type="synonym">Australian sheep blowfly</name>
    <dbReference type="NCBI Taxonomy" id="7375"/>
    <lineage>
        <taxon>Eukaryota</taxon>
        <taxon>Metazoa</taxon>
        <taxon>Ecdysozoa</taxon>
        <taxon>Arthropoda</taxon>
        <taxon>Hexapoda</taxon>
        <taxon>Insecta</taxon>
        <taxon>Pterygota</taxon>
        <taxon>Neoptera</taxon>
        <taxon>Endopterygota</taxon>
        <taxon>Diptera</taxon>
        <taxon>Brachycera</taxon>
        <taxon>Muscomorpha</taxon>
        <taxon>Oestroidea</taxon>
        <taxon>Calliphoridae</taxon>
        <taxon>Luciliinae</taxon>
        <taxon>Lucilia</taxon>
    </lineage>
</organism>
<accession>A0A0L0CMD0</accession>
<feature type="compositionally biased region" description="Acidic residues" evidence="1">
    <location>
        <begin position="9"/>
        <end position="25"/>
    </location>
</feature>